<protein>
    <submittedName>
        <fullName evidence="8">Polysaccharide biosynthesis C-terminal domain-containing protein</fullName>
    </submittedName>
</protein>
<dbReference type="PANTHER" id="PTHR30250">
    <property type="entry name" value="PST FAMILY PREDICTED COLANIC ACID TRANSPORTER"/>
    <property type="match status" value="1"/>
</dbReference>
<feature type="transmembrane region" description="Helical" evidence="7">
    <location>
        <begin position="232"/>
        <end position="254"/>
    </location>
</feature>
<evidence type="ECO:0000313" key="8">
    <source>
        <dbReference type="EMBL" id="MDT0260283.1"/>
    </source>
</evidence>
<comment type="subcellular location">
    <subcellularLocation>
        <location evidence="1">Cell membrane</location>
        <topology evidence="1">Multi-pass membrane protein</topology>
    </subcellularLocation>
</comment>
<dbReference type="RefSeq" id="WP_311421436.1">
    <property type="nucleotide sequence ID" value="NZ_JAVREH010000002.1"/>
</dbReference>
<proteinExistence type="predicted"/>
<feature type="transmembrane region" description="Helical" evidence="7">
    <location>
        <begin position="423"/>
        <end position="441"/>
    </location>
</feature>
<feature type="transmembrane region" description="Helical" evidence="7">
    <location>
        <begin position="384"/>
        <end position="402"/>
    </location>
</feature>
<keyword evidence="2" id="KW-1003">Cell membrane</keyword>
<dbReference type="InterPro" id="IPR050833">
    <property type="entry name" value="Poly_Biosynth_Transport"/>
</dbReference>
<dbReference type="Pfam" id="PF01943">
    <property type="entry name" value="Polysacc_synt"/>
    <property type="match status" value="1"/>
</dbReference>
<evidence type="ECO:0000256" key="7">
    <source>
        <dbReference type="SAM" id="Phobius"/>
    </source>
</evidence>
<name>A0ABU2J5L6_9ACTN</name>
<feature type="transmembrane region" description="Helical" evidence="7">
    <location>
        <begin position="204"/>
        <end position="226"/>
    </location>
</feature>
<evidence type="ECO:0000256" key="6">
    <source>
        <dbReference type="SAM" id="MobiDB-lite"/>
    </source>
</evidence>
<feature type="region of interest" description="Disordered" evidence="6">
    <location>
        <begin position="1"/>
        <end position="46"/>
    </location>
</feature>
<organism evidence="8 9">
    <name type="scientific">Jatrophihabitans lederbergiae</name>
    <dbReference type="NCBI Taxonomy" id="3075547"/>
    <lineage>
        <taxon>Bacteria</taxon>
        <taxon>Bacillati</taxon>
        <taxon>Actinomycetota</taxon>
        <taxon>Actinomycetes</taxon>
        <taxon>Jatrophihabitantales</taxon>
        <taxon>Jatrophihabitantaceae</taxon>
        <taxon>Jatrophihabitans</taxon>
    </lineage>
</organism>
<evidence type="ECO:0000256" key="4">
    <source>
        <dbReference type="ARBA" id="ARBA00022989"/>
    </source>
</evidence>
<feature type="transmembrane region" description="Helical" evidence="7">
    <location>
        <begin position="358"/>
        <end position="378"/>
    </location>
</feature>
<dbReference type="EMBL" id="JAVREH010000002">
    <property type="protein sequence ID" value="MDT0260283.1"/>
    <property type="molecule type" value="Genomic_DNA"/>
</dbReference>
<comment type="caution">
    <text evidence="8">The sequence shown here is derived from an EMBL/GenBank/DDBJ whole genome shotgun (WGS) entry which is preliminary data.</text>
</comment>
<feature type="transmembrane region" description="Helical" evidence="7">
    <location>
        <begin position="447"/>
        <end position="465"/>
    </location>
</feature>
<dbReference type="PANTHER" id="PTHR30250:SF26">
    <property type="entry name" value="PSMA PROTEIN"/>
    <property type="match status" value="1"/>
</dbReference>
<evidence type="ECO:0000256" key="5">
    <source>
        <dbReference type="ARBA" id="ARBA00023136"/>
    </source>
</evidence>
<dbReference type="Proteomes" id="UP001183176">
    <property type="component" value="Unassembled WGS sequence"/>
</dbReference>
<keyword evidence="4 7" id="KW-1133">Transmembrane helix</keyword>
<evidence type="ECO:0000256" key="2">
    <source>
        <dbReference type="ARBA" id="ARBA00022475"/>
    </source>
</evidence>
<dbReference type="InterPro" id="IPR002797">
    <property type="entry name" value="Polysacc_synth"/>
</dbReference>
<evidence type="ECO:0000256" key="1">
    <source>
        <dbReference type="ARBA" id="ARBA00004651"/>
    </source>
</evidence>
<feature type="transmembrane region" description="Helical" evidence="7">
    <location>
        <begin position="176"/>
        <end position="197"/>
    </location>
</feature>
<gene>
    <name evidence="8" type="ORF">RM423_02630</name>
</gene>
<keyword evidence="9" id="KW-1185">Reference proteome</keyword>
<evidence type="ECO:0000256" key="3">
    <source>
        <dbReference type="ARBA" id="ARBA00022692"/>
    </source>
</evidence>
<feature type="transmembrane region" description="Helical" evidence="7">
    <location>
        <begin position="518"/>
        <end position="541"/>
    </location>
</feature>
<sequence>MTGAQRPGTAGSIGDPTESSESIGEPVTEDGPGDAQPVADPLASATPEAPRRSAAALLRGGGWNTGAQLAPLAVNLVLTPFVIHGLGIGRFGLYILATSIADFLGTFDGGLYSSSQRYFAVYAGAEDRRSTSRLCLSLTAAVLVLGTVMAGVLAVLAPVLLSLFRISDPLRSEGQFLLRALGIVIALELLRGVFAAILNARQRFAVSSLTTVGQYGVYAVGVVLAVHNGWGLRGIAATLLVQTGLSTLVLAVAARRYLSLSLMRFLSRRDMADFLRYASRAQVAGLSDLINLQSDSMIIGGFLNVQSVTFYSSGRNFASQLRSLPWNAISPAASMLGRTYGERGSEAVLEQFRQLQRWWVQACSGWIAVAAGAAYFGVTQWLGPGFRLAGVVAVVLLVGYLFRLWAGMMTVYCQTVGHPELEAHYGLVSVLVNLVLTLALVVPFGVLGVVGATAAGQLVGSLYLLHIVRSRLSATVPSFLADVPWPASVLAAAVTVLLELAAWPLFTQGPLGLLEAGVVAVPGLVVFAVVLLGPAAAWRVAAARLATLTKRGPDYRRDEREHA</sequence>
<accession>A0ABU2J5L6</accession>
<feature type="transmembrane region" description="Helical" evidence="7">
    <location>
        <begin position="138"/>
        <end position="164"/>
    </location>
</feature>
<evidence type="ECO:0000313" key="9">
    <source>
        <dbReference type="Proteomes" id="UP001183176"/>
    </source>
</evidence>
<keyword evidence="5 7" id="KW-0472">Membrane</keyword>
<reference evidence="9" key="1">
    <citation type="submission" date="2023-07" db="EMBL/GenBank/DDBJ databases">
        <title>30 novel species of actinomycetes from the DSMZ collection.</title>
        <authorList>
            <person name="Nouioui I."/>
        </authorList>
    </citation>
    <scope>NUCLEOTIDE SEQUENCE [LARGE SCALE GENOMIC DNA]</scope>
    <source>
        <strain evidence="9">DSM 44399</strain>
    </source>
</reference>
<keyword evidence="3 7" id="KW-0812">Transmembrane</keyword>
<feature type="transmembrane region" description="Helical" evidence="7">
    <location>
        <begin position="485"/>
        <end position="506"/>
    </location>
</feature>